<evidence type="ECO:0000313" key="2">
    <source>
        <dbReference type="Proteomes" id="UP000283895"/>
    </source>
</evidence>
<keyword evidence="2" id="KW-1185">Reference proteome</keyword>
<reference evidence="1 2" key="1">
    <citation type="submission" date="2015-09" db="EMBL/GenBank/DDBJ databases">
        <title>Host preference determinants of Valsa canker pathogens revealed by comparative genomics.</title>
        <authorList>
            <person name="Yin Z."/>
            <person name="Huang L."/>
        </authorList>
    </citation>
    <scope>NUCLEOTIDE SEQUENCE [LARGE SCALE GENOMIC DNA]</scope>
    <source>
        <strain evidence="1 2">03-1</strain>
    </source>
</reference>
<evidence type="ECO:0000313" key="1">
    <source>
        <dbReference type="EMBL" id="ROV96015.1"/>
    </source>
</evidence>
<gene>
    <name evidence="1" type="ORF">VMCG_08006</name>
</gene>
<dbReference type="Proteomes" id="UP000283895">
    <property type="component" value="Unassembled WGS sequence"/>
</dbReference>
<dbReference type="EMBL" id="LKEA01000034">
    <property type="protein sequence ID" value="ROV96015.1"/>
    <property type="molecule type" value="Genomic_DNA"/>
</dbReference>
<protein>
    <submittedName>
        <fullName evidence="1">Uncharacterized protein</fullName>
    </submittedName>
</protein>
<proteinExistence type="predicted"/>
<dbReference type="AlphaFoldDB" id="A0A423VYB7"/>
<sequence length="78" mass="8671">MASRIFSPEMSLVYLVEVGRIGLTTVREMVDGDHGCGVTRMNKSYLWNLEYTMEGPFLDPVLTQAWARVSILEGCTAG</sequence>
<accession>A0A423VYB7</accession>
<organism evidence="1 2">
    <name type="scientific">Cytospora schulzeri</name>
    <dbReference type="NCBI Taxonomy" id="448051"/>
    <lineage>
        <taxon>Eukaryota</taxon>
        <taxon>Fungi</taxon>
        <taxon>Dikarya</taxon>
        <taxon>Ascomycota</taxon>
        <taxon>Pezizomycotina</taxon>
        <taxon>Sordariomycetes</taxon>
        <taxon>Sordariomycetidae</taxon>
        <taxon>Diaporthales</taxon>
        <taxon>Cytosporaceae</taxon>
        <taxon>Cytospora</taxon>
    </lineage>
</organism>
<comment type="caution">
    <text evidence="1">The sequence shown here is derived from an EMBL/GenBank/DDBJ whole genome shotgun (WGS) entry which is preliminary data.</text>
</comment>
<name>A0A423VYB7_9PEZI</name>